<name>A0A2T5BL38_9RHOB</name>
<gene>
    <name evidence="1" type="ORF">C8N32_1442</name>
</gene>
<evidence type="ECO:0000313" key="2">
    <source>
        <dbReference type="Proteomes" id="UP000243859"/>
    </source>
</evidence>
<keyword evidence="2" id="KW-1185">Reference proteome</keyword>
<dbReference type="EMBL" id="QAAA01000044">
    <property type="protein sequence ID" value="PTM99674.1"/>
    <property type="molecule type" value="Genomic_DNA"/>
</dbReference>
<feature type="non-terminal residue" evidence="1">
    <location>
        <position position="302"/>
    </location>
</feature>
<dbReference type="RefSeq" id="WP_211309722.1">
    <property type="nucleotide sequence ID" value="NZ_QAAA01000044.1"/>
</dbReference>
<evidence type="ECO:0000313" key="1">
    <source>
        <dbReference type="EMBL" id="PTM99674.1"/>
    </source>
</evidence>
<organism evidence="1 2">
    <name type="scientific">Rhodovulum imhoffii</name>
    <dbReference type="NCBI Taxonomy" id="365340"/>
    <lineage>
        <taxon>Bacteria</taxon>
        <taxon>Pseudomonadati</taxon>
        <taxon>Pseudomonadota</taxon>
        <taxon>Alphaproteobacteria</taxon>
        <taxon>Rhodobacterales</taxon>
        <taxon>Paracoccaceae</taxon>
        <taxon>Rhodovulum</taxon>
    </lineage>
</organism>
<dbReference type="SUPFAM" id="SSF82171">
    <property type="entry name" value="DPP6 N-terminal domain-like"/>
    <property type="match status" value="1"/>
</dbReference>
<reference evidence="1 2" key="1">
    <citation type="submission" date="2018-04" db="EMBL/GenBank/DDBJ databases">
        <title>Genomic Encyclopedia of Archaeal and Bacterial Type Strains, Phase II (KMG-II): from individual species to whole genera.</title>
        <authorList>
            <person name="Goeker M."/>
        </authorList>
    </citation>
    <scope>NUCLEOTIDE SEQUENCE [LARGE SCALE GENOMIC DNA]</scope>
    <source>
        <strain evidence="1 2">DSM 18064</strain>
    </source>
</reference>
<dbReference type="Gene3D" id="2.130.10.10">
    <property type="entry name" value="YVTN repeat-like/Quinoprotein amine dehydrogenase"/>
    <property type="match status" value="1"/>
</dbReference>
<dbReference type="Proteomes" id="UP000243859">
    <property type="component" value="Unassembled WGS sequence"/>
</dbReference>
<protein>
    <submittedName>
        <fullName evidence="1">Uncharacterized protein</fullName>
    </submittedName>
</protein>
<dbReference type="InterPro" id="IPR015943">
    <property type="entry name" value="WD40/YVTN_repeat-like_dom_sf"/>
</dbReference>
<dbReference type="AlphaFoldDB" id="A0A2T5BL38"/>
<accession>A0A2T5BL38</accession>
<comment type="caution">
    <text evidence="1">The sequence shown here is derived from an EMBL/GenBank/DDBJ whole genome shotgun (WGS) entry which is preliminary data.</text>
</comment>
<proteinExistence type="predicted"/>
<sequence>MSFTINDSTYTAGGTNSGWASTGITIDGQPFVVSVAFAYAGQAVIYRVNDDGTLTETDRMTYTPSTGQVVTTSGGNITSTITADPDLNVTALGSFTQSNLYEVDGTATLFLTSQNGTGITVWSLDSDGHITFEDGRSFGGTQPSQNGGIVREGVFYEGSDGTNYYYAPRPQTDQITKFTYDNGNFVEVGTVASGTAVDNTNSLDAVTIDGTGYLVASSLNGLALYQINEANGNLTLLDDETLSAQSSNGAANATEIIIGEDGTAYALWSASNEGSTYLYEIDATTGQLILSDTIVGYDSYFM</sequence>